<gene>
    <name evidence="1" type="ORF">HMPREF9135_1001</name>
</gene>
<accession>U2P3B7</accession>
<dbReference type="EMBL" id="AWEY01000044">
    <property type="protein sequence ID" value="ERK38194.1"/>
    <property type="molecule type" value="Genomic_DNA"/>
</dbReference>
<organism evidence="1 2">
    <name type="scientific">Segatella baroniae F0067</name>
    <dbReference type="NCBI Taxonomy" id="1115809"/>
    <lineage>
        <taxon>Bacteria</taxon>
        <taxon>Pseudomonadati</taxon>
        <taxon>Bacteroidota</taxon>
        <taxon>Bacteroidia</taxon>
        <taxon>Bacteroidales</taxon>
        <taxon>Prevotellaceae</taxon>
        <taxon>Segatella</taxon>
    </lineage>
</organism>
<dbReference type="Proteomes" id="UP000016648">
    <property type="component" value="Unassembled WGS sequence"/>
</dbReference>
<evidence type="ECO:0000313" key="1">
    <source>
        <dbReference type="EMBL" id="ERK38194.1"/>
    </source>
</evidence>
<dbReference type="AlphaFoldDB" id="U2P3B7"/>
<keyword evidence="2" id="KW-1185">Reference proteome</keyword>
<protein>
    <submittedName>
        <fullName evidence="1">Uncharacterized protein</fullName>
    </submittedName>
</protein>
<sequence length="50" mass="5648">MRAGPPVIKGQPAATMDILSPLQLVLPHTLKGNWQFRRLTLYTQQHPPQT</sequence>
<dbReference type="PATRIC" id="fig|1115809.3.peg.2483"/>
<evidence type="ECO:0000313" key="2">
    <source>
        <dbReference type="Proteomes" id="UP000016648"/>
    </source>
</evidence>
<proteinExistence type="predicted"/>
<name>U2P3B7_9BACT</name>
<comment type="caution">
    <text evidence="1">The sequence shown here is derived from an EMBL/GenBank/DDBJ whole genome shotgun (WGS) entry which is preliminary data.</text>
</comment>
<reference evidence="1 2" key="1">
    <citation type="submission" date="2013-08" db="EMBL/GenBank/DDBJ databases">
        <authorList>
            <person name="Durkin A.S."/>
            <person name="Haft D.R."/>
            <person name="McCorrison J."/>
            <person name="Torralba M."/>
            <person name="Gillis M."/>
            <person name="Haft D.H."/>
            <person name="Methe B."/>
            <person name="Sutton G."/>
            <person name="Nelson K.E."/>
        </authorList>
    </citation>
    <scope>NUCLEOTIDE SEQUENCE [LARGE SCALE GENOMIC DNA]</scope>
    <source>
        <strain evidence="1 2">F0067</strain>
    </source>
</reference>